<name>A0A8I6RZS2_CIMLE</name>
<feature type="region of interest" description="Disordered" evidence="9">
    <location>
        <begin position="42"/>
        <end position="66"/>
    </location>
</feature>
<dbReference type="Pfam" id="PF05920">
    <property type="entry name" value="Homeobox_KN"/>
    <property type="match status" value="1"/>
</dbReference>
<evidence type="ECO:0000259" key="10">
    <source>
        <dbReference type="PROSITE" id="PS50071"/>
    </source>
</evidence>
<organism evidence="11 12">
    <name type="scientific">Cimex lectularius</name>
    <name type="common">Bed bug</name>
    <name type="synonym">Acanthia lectularia</name>
    <dbReference type="NCBI Taxonomy" id="79782"/>
    <lineage>
        <taxon>Eukaryota</taxon>
        <taxon>Metazoa</taxon>
        <taxon>Ecdysozoa</taxon>
        <taxon>Arthropoda</taxon>
        <taxon>Hexapoda</taxon>
        <taxon>Insecta</taxon>
        <taxon>Pterygota</taxon>
        <taxon>Neoptera</taxon>
        <taxon>Paraneoptera</taxon>
        <taxon>Hemiptera</taxon>
        <taxon>Heteroptera</taxon>
        <taxon>Panheteroptera</taxon>
        <taxon>Cimicomorpha</taxon>
        <taxon>Cimicidae</taxon>
        <taxon>Cimex</taxon>
    </lineage>
</organism>
<dbReference type="Gene3D" id="1.10.10.60">
    <property type="entry name" value="Homeodomain-like"/>
    <property type="match status" value="1"/>
</dbReference>
<dbReference type="AlphaFoldDB" id="A0A8I6RZS2"/>
<comment type="similarity">
    <text evidence="7">Belongs to the TALE/TGIF homeobox family.</text>
</comment>
<keyword evidence="12" id="KW-1185">Reference proteome</keyword>
<dbReference type="KEGG" id="clec:106668559"/>
<evidence type="ECO:0000256" key="6">
    <source>
        <dbReference type="ARBA" id="ARBA00023242"/>
    </source>
</evidence>
<dbReference type="InterPro" id="IPR009057">
    <property type="entry name" value="Homeodomain-like_sf"/>
</dbReference>
<evidence type="ECO:0000313" key="12">
    <source>
        <dbReference type="Proteomes" id="UP000494040"/>
    </source>
</evidence>
<feature type="domain" description="Homeobox" evidence="10">
    <location>
        <begin position="59"/>
        <end position="122"/>
    </location>
</feature>
<evidence type="ECO:0000313" key="11">
    <source>
        <dbReference type="EnsemblMetazoa" id="XP_014252913.1"/>
    </source>
</evidence>
<evidence type="ECO:0000256" key="2">
    <source>
        <dbReference type="ARBA" id="ARBA00023015"/>
    </source>
</evidence>
<dbReference type="PANTHER" id="PTHR11850">
    <property type="entry name" value="HOMEOBOX PROTEIN TRANSCRIPTION FACTORS"/>
    <property type="match status" value="1"/>
</dbReference>
<dbReference type="GO" id="GO:0005634">
    <property type="term" value="C:nucleus"/>
    <property type="evidence" value="ECO:0007669"/>
    <property type="project" value="UniProtKB-SubCell"/>
</dbReference>
<evidence type="ECO:0000256" key="7">
    <source>
        <dbReference type="ARBA" id="ARBA00038021"/>
    </source>
</evidence>
<comment type="subcellular location">
    <subcellularLocation>
        <location evidence="1 8">Nucleus</location>
    </subcellularLocation>
</comment>
<keyword evidence="6 8" id="KW-0539">Nucleus</keyword>
<dbReference type="OMA" id="PQMIRED"/>
<sequence>MLEEAKRFSTQQAYILSKSHPPKVYKSSYSDFLGSDNSLSDIEYEHNSPTQNAKHTSGGMVRKKRGNLPNESVKILKKWLFEHRYNAYPSDTEKNMLSQEANLTVLQVCNWFINARRRILPQMIRQDGQDPQHFTITRKGKRNVKINSNIEKESHDYLNNINSSSCSNSEEDCNLSEHNISDGECTVSPEPSDISLTYQTWTPEEPMESEDPFKCLHVLVEAAMVVRQREMEAGV</sequence>
<evidence type="ECO:0000256" key="9">
    <source>
        <dbReference type="SAM" id="MobiDB-lite"/>
    </source>
</evidence>
<keyword evidence="3 8" id="KW-0238">DNA-binding</keyword>
<evidence type="ECO:0000256" key="5">
    <source>
        <dbReference type="ARBA" id="ARBA00023163"/>
    </source>
</evidence>
<evidence type="ECO:0000256" key="1">
    <source>
        <dbReference type="ARBA" id="ARBA00004123"/>
    </source>
</evidence>
<proteinExistence type="inferred from homology"/>
<dbReference type="Proteomes" id="UP000494040">
    <property type="component" value="Unassembled WGS sequence"/>
</dbReference>
<dbReference type="OrthoDB" id="10056939at2759"/>
<dbReference type="GO" id="GO:0001654">
    <property type="term" value="P:eye development"/>
    <property type="evidence" value="ECO:0007669"/>
    <property type="project" value="UniProtKB-ARBA"/>
</dbReference>
<dbReference type="InterPro" id="IPR008422">
    <property type="entry name" value="KN_HD"/>
</dbReference>
<dbReference type="GO" id="GO:0000987">
    <property type="term" value="F:cis-regulatory region sequence-specific DNA binding"/>
    <property type="evidence" value="ECO:0007669"/>
    <property type="project" value="UniProtKB-ARBA"/>
</dbReference>
<keyword evidence="2" id="KW-0805">Transcription regulation</keyword>
<dbReference type="CDD" id="cd00086">
    <property type="entry name" value="homeodomain"/>
    <property type="match status" value="1"/>
</dbReference>
<dbReference type="FunFam" id="1.10.10.60:FF:000059">
    <property type="entry name" value="TGFB-induced factor homeobox 1"/>
    <property type="match status" value="1"/>
</dbReference>
<dbReference type="SUPFAM" id="SSF46689">
    <property type="entry name" value="Homeodomain-like"/>
    <property type="match status" value="1"/>
</dbReference>
<evidence type="ECO:0000256" key="3">
    <source>
        <dbReference type="ARBA" id="ARBA00023125"/>
    </source>
</evidence>
<dbReference type="InterPro" id="IPR050224">
    <property type="entry name" value="TALE_homeobox"/>
</dbReference>
<dbReference type="SMART" id="SM00389">
    <property type="entry name" value="HOX"/>
    <property type="match status" value="1"/>
</dbReference>
<protein>
    <recommendedName>
        <fullName evidence="10">Homeobox domain-containing protein</fullName>
    </recommendedName>
</protein>
<evidence type="ECO:0000256" key="8">
    <source>
        <dbReference type="PROSITE-ProRule" id="PRU00108"/>
    </source>
</evidence>
<dbReference type="PROSITE" id="PS50071">
    <property type="entry name" value="HOMEOBOX_2"/>
    <property type="match status" value="1"/>
</dbReference>
<dbReference type="GO" id="GO:0048646">
    <property type="term" value="P:anatomical structure formation involved in morphogenesis"/>
    <property type="evidence" value="ECO:0007669"/>
    <property type="project" value="UniProtKB-ARBA"/>
</dbReference>
<feature type="DNA-binding region" description="Homeobox" evidence="8">
    <location>
        <begin position="61"/>
        <end position="123"/>
    </location>
</feature>
<gene>
    <name evidence="11" type="primary">106668559</name>
</gene>
<dbReference type="InterPro" id="IPR001356">
    <property type="entry name" value="HD"/>
</dbReference>
<accession>A0A8I6RZS2</accession>
<dbReference type="GO" id="GO:0009887">
    <property type="term" value="P:animal organ morphogenesis"/>
    <property type="evidence" value="ECO:0007669"/>
    <property type="project" value="UniProtKB-ARBA"/>
</dbReference>
<keyword evidence="5" id="KW-0804">Transcription</keyword>
<evidence type="ECO:0000256" key="4">
    <source>
        <dbReference type="ARBA" id="ARBA00023155"/>
    </source>
</evidence>
<dbReference type="EnsemblMetazoa" id="XM_014397427.2">
    <property type="protein sequence ID" value="XP_014252913.1"/>
    <property type="gene ID" value="LOC106668559"/>
</dbReference>
<dbReference type="GO" id="GO:0006355">
    <property type="term" value="P:regulation of DNA-templated transcription"/>
    <property type="evidence" value="ECO:0007669"/>
    <property type="project" value="InterPro"/>
</dbReference>
<keyword evidence="4 8" id="KW-0371">Homeobox</keyword>
<reference evidence="11" key="1">
    <citation type="submission" date="2022-01" db="UniProtKB">
        <authorList>
            <consortium name="EnsemblMetazoa"/>
        </authorList>
    </citation>
    <scope>IDENTIFICATION</scope>
</reference>